<proteinExistence type="predicted"/>
<reference evidence="2 3" key="1">
    <citation type="submission" date="2024-04" db="EMBL/GenBank/DDBJ databases">
        <authorList>
            <consortium name="Genoscope - CEA"/>
            <person name="William W."/>
        </authorList>
    </citation>
    <scope>NUCLEOTIDE SEQUENCE [LARGE SCALE GENOMIC DNA]</scope>
</reference>
<accession>A0AAV2H0T6</accession>
<dbReference type="EMBL" id="CAXITT010000009">
    <property type="protein sequence ID" value="CAL1526786.1"/>
    <property type="molecule type" value="Genomic_DNA"/>
</dbReference>
<organism evidence="2 3">
    <name type="scientific">Lymnaea stagnalis</name>
    <name type="common">Great pond snail</name>
    <name type="synonym">Helix stagnalis</name>
    <dbReference type="NCBI Taxonomy" id="6523"/>
    <lineage>
        <taxon>Eukaryota</taxon>
        <taxon>Metazoa</taxon>
        <taxon>Spiralia</taxon>
        <taxon>Lophotrochozoa</taxon>
        <taxon>Mollusca</taxon>
        <taxon>Gastropoda</taxon>
        <taxon>Heterobranchia</taxon>
        <taxon>Euthyneura</taxon>
        <taxon>Panpulmonata</taxon>
        <taxon>Hygrophila</taxon>
        <taxon>Lymnaeoidea</taxon>
        <taxon>Lymnaeidae</taxon>
        <taxon>Lymnaea</taxon>
    </lineage>
</organism>
<comment type="caution">
    <text evidence="2">The sequence shown here is derived from an EMBL/GenBank/DDBJ whole genome shotgun (WGS) entry which is preliminary data.</text>
</comment>
<name>A0AAV2H0T6_LYMST</name>
<dbReference type="AlphaFoldDB" id="A0AAV2H0T6"/>
<gene>
    <name evidence="2" type="ORF">GSLYS_00000963001</name>
</gene>
<sequence>MSSNARFRNKLIKNRNFKRCETSLESSPGTPSIGDHRSGECSTPYRLPRIHLENEERREVEVRDRNVEKVYGRFGYELVMRLPEVLPLSPGEFISPQRLLSQRYRQVGLVPRIREENIAASYRHTPSINVATDNFSRHDDLDDSDVSSSRICLPFCPTGMTRSSTRSIDWALGHSKNSVFDAAGKSHIQGPFSRGFKVRCKAPRIWMSMKWGRSRTMVR</sequence>
<dbReference type="Proteomes" id="UP001497497">
    <property type="component" value="Unassembled WGS sequence"/>
</dbReference>
<feature type="region of interest" description="Disordered" evidence="1">
    <location>
        <begin position="22"/>
        <end position="41"/>
    </location>
</feature>
<evidence type="ECO:0000313" key="3">
    <source>
        <dbReference type="Proteomes" id="UP001497497"/>
    </source>
</evidence>
<evidence type="ECO:0000256" key="1">
    <source>
        <dbReference type="SAM" id="MobiDB-lite"/>
    </source>
</evidence>
<evidence type="ECO:0000313" key="2">
    <source>
        <dbReference type="EMBL" id="CAL1526786.1"/>
    </source>
</evidence>
<keyword evidence="3" id="KW-1185">Reference proteome</keyword>
<protein>
    <submittedName>
        <fullName evidence="2">Uncharacterized protein</fullName>
    </submittedName>
</protein>